<dbReference type="EMBL" id="BROH01000003">
    <property type="protein sequence ID" value="GKY87701.1"/>
    <property type="molecule type" value="Genomic_DNA"/>
</dbReference>
<dbReference type="HAMAP" id="MF_01440">
    <property type="entry name" value="CheD"/>
    <property type="match status" value="1"/>
</dbReference>
<dbReference type="InterPro" id="IPR011324">
    <property type="entry name" value="Cytotoxic_necrot_fac-like_cat"/>
</dbReference>
<sequence>MEHRTYIGQGEHAIDGGDHAVIATLLGSCVSACIWDPARAIGGMNHVLFVDESADAAETFGHGVNGMELLINGLLRLGATRRNLRAKVFGGAIMVRGLSSAGSRNGDFVTRFLDTEGIAMHSTDLGGTRARRIEFWPGTGRARLKYVSQDVPVQRLAKPAHASAIELF</sequence>
<dbReference type="PROSITE" id="PS51257">
    <property type="entry name" value="PROKAR_LIPOPROTEIN"/>
    <property type="match status" value="1"/>
</dbReference>
<comment type="function">
    <text evidence="3">Probably deamidates glutamine residues to glutamate on methyl-accepting chemotaxis receptors (MCPs), playing an important role in chemotaxis.</text>
</comment>
<evidence type="ECO:0000313" key="5">
    <source>
        <dbReference type="Proteomes" id="UP001144205"/>
    </source>
</evidence>
<accession>A0ABQ5LTV9</accession>
<dbReference type="PANTHER" id="PTHR35147:SF2">
    <property type="entry name" value="CHEMORECEPTOR GLUTAMINE DEAMIDASE CHED-RELATED"/>
    <property type="match status" value="1"/>
</dbReference>
<organism evidence="4 5">
    <name type="scientific">Sinisalibacter aestuarii</name>
    <dbReference type="NCBI Taxonomy" id="2949426"/>
    <lineage>
        <taxon>Bacteria</taxon>
        <taxon>Pseudomonadati</taxon>
        <taxon>Pseudomonadota</taxon>
        <taxon>Alphaproteobacteria</taxon>
        <taxon>Rhodobacterales</taxon>
        <taxon>Roseobacteraceae</taxon>
        <taxon>Sinisalibacter</taxon>
    </lineage>
</organism>
<keyword evidence="1 3" id="KW-0145">Chemotaxis</keyword>
<comment type="caution">
    <text evidence="4">The sequence shown here is derived from an EMBL/GenBank/DDBJ whole genome shotgun (WGS) entry which is preliminary data.</text>
</comment>
<proteinExistence type="inferred from homology"/>
<keyword evidence="2 3" id="KW-0378">Hydrolase</keyword>
<dbReference type="InterPro" id="IPR038592">
    <property type="entry name" value="CheD-like_sf"/>
</dbReference>
<keyword evidence="5" id="KW-1185">Reference proteome</keyword>
<name>A0ABQ5LTV9_9RHOB</name>
<dbReference type="CDD" id="cd16352">
    <property type="entry name" value="CheD"/>
    <property type="match status" value="1"/>
</dbReference>
<dbReference type="Proteomes" id="UP001144205">
    <property type="component" value="Unassembled WGS sequence"/>
</dbReference>
<dbReference type="Gene3D" id="3.30.1330.200">
    <property type="match status" value="1"/>
</dbReference>
<dbReference type="EC" id="3.5.1.44" evidence="3"/>
<comment type="similarity">
    <text evidence="3">Belongs to the CheD family.</text>
</comment>
<protein>
    <recommendedName>
        <fullName evidence="3">Probable chemoreceptor glutamine deamidase CheD</fullName>
        <ecNumber evidence="3">3.5.1.44</ecNumber>
    </recommendedName>
</protein>
<gene>
    <name evidence="3 4" type="primary">cheD</name>
    <name evidence="4" type="ORF">STA1M1_15700</name>
</gene>
<evidence type="ECO:0000256" key="1">
    <source>
        <dbReference type="ARBA" id="ARBA00022500"/>
    </source>
</evidence>
<dbReference type="InterPro" id="IPR005659">
    <property type="entry name" value="Chemorcpt_Glu_NH3ase_CheD"/>
</dbReference>
<dbReference type="PANTHER" id="PTHR35147">
    <property type="entry name" value="CHEMORECEPTOR GLUTAMINE DEAMIDASE CHED-RELATED"/>
    <property type="match status" value="1"/>
</dbReference>
<dbReference type="Pfam" id="PF03975">
    <property type="entry name" value="CheD"/>
    <property type="match status" value="1"/>
</dbReference>
<comment type="catalytic activity">
    <reaction evidence="3">
        <text>L-glutaminyl-[protein] + H2O = L-glutamyl-[protein] + NH4(+)</text>
        <dbReference type="Rhea" id="RHEA:16441"/>
        <dbReference type="Rhea" id="RHEA-COMP:10207"/>
        <dbReference type="Rhea" id="RHEA-COMP:10208"/>
        <dbReference type="ChEBI" id="CHEBI:15377"/>
        <dbReference type="ChEBI" id="CHEBI:28938"/>
        <dbReference type="ChEBI" id="CHEBI:29973"/>
        <dbReference type="ChEBI" id="CHEBI:30011"/>
        <dbReference type="EC" id="3.5.1.44"/>
    </reaction>
</comment>
<evidence type="ECO:0000256" key="2">
    <source>
        <dbReference type="ARBA" id="ARBA00022801"/>
    </source>
</evidence>
<reference evidence="4" key="1">
    <citation type="journal article" date="2023" name="Int. J. Syst. Evol. Microbiol.">
        <title>Sinisalibacter aestuarii sp. nov., isolated from estuarine sediment of the Arakawa River.</title>
        <authorList>
            <person name="Arafat S.T."/>
            <person name="Hirano S."/>
            <person name="Sato A."/>
            <person name="Takeuchi K."/>
            <person name="Yasuda T."/>
            <person name="Terahara T."/>
            <person name="Hamada M."/>
            <person name="Kobayashi T."/>
        </authorList>
    </citation>
    <scope>NUCLEOTIDE SEQUENCE</scope>
    <source>
        <strain evidence="4">B-399</strain>
    </source>
</reference>
<evidence type="ECO:0000313" key="4">
    <source>
        <dbReference type="EMBL" id="GKY87701.1"/>
    </source>
</evidence>
<dbReference type="SUPFAM" id="SSF64438">
    <property type="entry name" value="CNF1/YfiH-like putative cysteine hydrolases"/>
    <property type="match status" value="1"/>
</dbReference>
<evidence type="ECO:0000256" key="3">
    <source>
        <dbReference type="HAMAP-Rule" id="MF_01440"/>
    </source>
</evidence>
<dbReference type="RefSeq" id="WP_281841678.1">
    <property type="nucleotide sequence ID" value="NZ_BROH01000003.1"/>
</dbReference>